<protein>
    <submittedName>
        <fullName evidence="3">Site-specific DNA recombinase</fullName>
    </submittedName>
</protein>
<feature type="domain" description="Resolvase/invertase-type recombinase catalytic" evidence="1">
    <location>
        <begin position="2"/>
        <end position="151"/>
    </location>
</feature>
<dbReference type="PROSITE" id="PS51737">
    <property type="entry name" value="RECOMBINASE_DNA_BIND"/>
    <property type="match status" value="1"/>
</dbReference>
<dbReference type="Gene3D" id="3.40.50.1390">
    <property type="entry name" value="Resolvase, N-terminal catalytic domain"/>
    <property type="match status" value="1"/>
</dbReference>
<dbReference type="RefSeq" id="WP_076346187.1">
    <property type="nucleotide sequence ID" value="NZ_FTOO01000004.1"/>
</dbReference>
<feature type="domain" description="Recombinase" evidence="2">
    <location>
        <begin position="160"/>
        <end position="296"/>
    </location>
</feature>
<dbReference type="Pfam" id="PF13408">
    <property type="entry name" value="Zn_ribbon_recom"/>
    <property type="match status" value="1"/>
</dbReference>
<dbReference type="InterPro" id="IPR038109">
    <property type="entry name" value="DNA_bind_recomb_sf"/>
</dbReference>
<dbReference type="Pfam" id="PF00239">
    <property type="entry name" value="Resolvase"/>
    <property type="match status" value="1"/>
</dbReference>
<dbReference type="Gene3D" id="3.90.1750.20">
    <property type="entry name" value="Putative Large Serine Recombinase, Chain B, Domain 2"/>
    <property type="match status" value="1"/>
</dbReference>
<dbReference type="Pfam" id="PF07508">
    <property type="entry name" value="Recombinase"/>
    <property type="match status" value="1"/>
</dbReference>
<organism evidence="3 4">
    <name type="scientific">Alicyclobacillus vulcanalis</name>
    <dbReference type="NCBI Taxonomy" id="252246"/>
    <lineage>
        <taxon>Bacteria</taxon>
        <taxon>Bacillati</taxon>
        <taxon>Bacillota</taxon>
        <taxon>Bacilli</taxon>
        <taxon>Bacillales</taxon>
        <taxon>Alicyclobacillaceae</taxon>
        <taxon>Alicyclobacillus</taxon>
    </lineage>
</organism>
<sequence>MWTAVYTRVSTEHQAQAGHGLDVQRDACVQYALSLGASPDQIRLYEEAGGSGEDMDRPELMRLLDDVRRGLVDRVVVKHPDRLSRNVADKAIVVRELSACGVKLHFVDVPNWDESDEAVLLFHVISSIAEYELRQIRRRTLAGKLRAVRDGKVMPSGVDPYGYRYEAGQYAVVPEEAEIVRLIYRWYGMDGLSLRQIADRLDNMGVPTKTRQAARWHHSTVARILGNPLYQGTWLYNRRRTQKKHARTGAGARRGRGRQVVAVRDPSDWIAVQVPAIVDPALARAVEKRKRRGERRGSASRHSFLSGRLVCARCQRLWRHEACQTSGGLVRRFRRPPAERGERACPFRCARVPAEQVERAVWRELVRRVRDAGIAPVSSAVREGAGGWLTDDQASIRQAIRAALNKRHRAQDLYVSGHLDRAEALNKVAEATRRVREGWMEACRLCHARRQQEVAQAAMWEALESSADVELQRLWLDTFVSRVEMDAAGDEIRLAVVGWLGGATGWSVDDTLAT</sequence>
<evidence type="ECO:0000313" key="3">
    <source>
        <dbReference type="EMBL" id="SIS79228.1"/>
    </source>
</evidence>
<gene>
    <name evidence="3" type="ORF">SAMN05421799_104103</name>
</gene>
<dbReference type="PANTHER" id="PTHR30461:SF23">
    <property type="entry name" value="DNA RECOMBINASE-RELATED"/>
    <property type="match status" value="1"/>
</dbReference>
<proteinExistence type="predicted"/>
<dbReference type="InterPro" id="IPR036162">
    <property type="entry name" value="Resolvase-like_N_sf"/>
</dbReference>
<dbReference type="SMART" id="SM00857">
    <property type="entry name" value="Resolvase"/>
    <property type="match status" value="1"/>
</dbReference>
<dbReference type="PANTHER" id="PTHR30461">
    <property type="entry name" value="DNA-INVERTASE FROM LAMBDOID PROPHAGE"/>
    <property type="match status" value="1"/>
</dbReference>
<dbReference type="EMBL" id="FTOO01000004">
    <property type="protein sequence ID" value="SIS79228.1"/>
    <property type="molecule type" value="Genomic_DNA"/>
</dbReference>
<accession>A0A1N7LZI3</accession>
<dbReference type="PROSITE" id="PS51736">
    <property type="entry name" value="RECOMBINASES_3"/>
    <property type="match status" value="1"/>
</dbReference>
<reference evidence="4" key="1">
    <citation type="submission" date="2017-01" db="EMBL/GenBank/DDBJ databases">
        <authorList>
            <person name="Varghese N."/>
            <person name="Submissions S."/>
        </authorList>
    </citation>
    <scope>NUCLEOTIDE SEQUENCE [LARGE SCALE GENOMIC DNA]</scope>
    <source>
        <strain evidence="4">DSM 16176</strain>
    </source>
</reference>
<name>A0A1N7LZI3_9BACL</name>
<dbReference type="InterPro" id="IPR025827">
    <property type="entry name" value="Zn_ribbon_recom_dom"/>
</dbReference>
<dbReference type="CDD" id="cd00338">
    <property type="entry name" value="Ser_Recombinase"/>
    <property type="match status" value="1"/>
</dbReference>
<dbReference type="GO" id="GO:0000150">
    <property type="term" value="F:DNA strand exchange activity"/>
    <property type="evidence" value="ECO:0007669"/>
    <property type="project" value="InterPro"/>
</dbReference>
<dbReference type="InterPro" id="IPR050639">
    <property type="entry name" value="SSR_resolvase"/>
</dbReference>
<dbReference type="STRING" id="252246.SAMN05421799_104103"/>
<dbReference type="SUPFAM" id="SSF53041">
    <property type="entry name" value="Resolvase-like"/>
    <property type="match status" value="1"/>
</dbReference>
<dbReference type="InterPro" id="IPR006119">
    <property type="entry name" value="Resolv_N"/>
</dbReference>
<dbReference type="OrthoDB" id="9811097at2"/>
<dbReference type="GO" id="GO:0003677">
    <property type="term" value="F:DNA binding"/>
    <property type="evidence" value="ECO:0007669"/>
    <property type="project" value="InterPro"/>
</dbReference>
<evidence type="ECO:0000259" key="1">
    <source>
        <dbReference type="PROSITE" id="PS51736"/>
    </source>
</evidence>
<dbReference type="AlphaFoldDB" id="A0A1N7LZI3"/>
<evidence type="ECO:0000313" key="4">
    <source>
        <dbReference type="Proteomes" id="UP000186156"/>
    </source>
</evidence>
<evidence type="ECO:0000259" key="2">
    <source>
        <dbReference type="PROSITE" id="PS51737"/>
    </source>
</evidence>
<dbReference type="InterPro" id="IPR011109">
    <property type="entry name" value="DNA_bind_recombinase_dom"/>
</dbReference>
<keyword evidence="4" id="KW-1185">Reference proteome</keyword>
<dbReference type="Proteomes" id="UP000186156">
    <property type="component" value="Unassembled WGS sequence"/>
</dbReference>